<reference evidence="17 18" key="1">
    <citation type="submission" date="2020-08" db="EMBL/GenBank/DDBJ databases">
        <authorList>
            <person name="Liu C."/>
            <person name="Sun Q."/>
        </authorList>
    </citation>
    <scope>NUCLEOTIDE SEQUENCE [LARGE SCALE GENOMIC DNA]</scope>
    <source>
        <strain evidence="17 18">NSJ-38</strain>
    </source>
</reference>
<dbReference type="CDD" id="cd01169">
    <property type="entry name" value="HMPP_kinase"/>
    <property type="match status" value="1"/>
</dbReference>
<dbReference type="GO" id="GO:0009228">
    <property type="term" value="P:thiamine biosynthetic process"/>
    <property type="evidence" value="ECO:0007669"/>
    <property type="project" value="UniProtKB-KW"/>
</dbReference>
<evidence type="ECO:0000256" key="3">
    <source>
        <dbReference type="ARBA" id="ARBA00004769"/>
    </source>
</evidence>
<comment type="pathway">
    <text evidence="3">Cofactor biosynthesis; thiamine diphosphate biosynthesis; 4-amino-2-methyl-5-diphosphomethylpyrimidine from 5-amino-1-(5-phospho-D-ribosyl)imidazole: step 3/3.</text>
</comment>
<evidence type="ECO:0000256" key="13">
    <source>
        <dbReference type="ARBA" id="ARBA00037917"/>
    </source>
</evidence>
<evidence type="ECO:0000256" key="11">
    <source>
        <dbReference type="ARBA" id="ARBA00022840"/>
    </source>
</evidence>
<evidence type="ECO:0000256" key="8">
    <source>
        <dbReference type="ARBA" id="ARBA00022679"/>
    </source>
</evidence>
<dbReference type="Proteomes" id="UP000515823">
    <property type="component" value="Chromosome"/>
</dbReference>
<organism evidence="17 18">
    <name type="scientific">Qiania dongpingensis</name>
    <dbReference type="NCBI Taxonomy" id="2763669"/>
    <lineage>
        <taxon>Bacteria</taxon>
        <taxon>Bacillati</taxon>
        <taxon>Bacillota</taxon>
        <taxon>Clostridia</taxon>
        <taxon>Lachnospirales</taxon>
        <taxon>Lachnospiraceae</taxon>
        <taxon>Qiania</taxon>
    </lineage>
</organism>
<evidence type="ECO:0000313" key="17">
    <source>
        <dbReference type="EMBL" id="QNM05233.1"/>
    </source>
</evidence>
<dbReference type="RefSeq" id="WP_249302053.1">
    <property type="nucleotide sequence ID" value="NZ_CP060634.1"/>
</dbReference>
<dbReference type="Gene3D" id="3.40.1190.20">
    <property type="match status" value="1"/>
</dbReference>
<keyword evidence="18" id="KW-1185">Reference proteome</keyword>
<evidence type="ECO:0000256" key="2">
    <source>
        <dbReference type="ARBA" id="ARBA00000565"/>
    </source>
</evidence>
<evidence type="ECO:0000256" key="9">
    <source>
        <dbReference type="ARBA" id="ARBA00022741"/>
    </source>
</evidence>
<dbReference type="PANTHER" id="PTHR20858">
    <property type="entry name" value="PHOSPHOMETHYLPYRIMIDINE KINASE"/>
    <property type="match status" value="1"/>
</dbReference>
<evidence type="ECO:0000256" key="4">
    <source>
        <dbReference type="ARBA" id="ARBA00009879"/>
    </source>
</evidence>
<comment type="catalytic activity">
    <reaction evidence="2">
        <text>4-amino-2-methyl-5-(phosphooxymethyl)pyrimidine + ATP = 4-amino-2-methyl-5-(diphosphooxymethyl)pyrimidine + ADP</text>
        <dbReference type="Rhea" id="RHEA:19893"/>
        <dbReference type="ChEBI" id="CHEBI:30616"/>
        <dbReference type="ChEBI" id="CHEBI:57841"/>
        <dbReference type="ChEBI" id="CHEBI:58354"/>
        <dbReference type="ChEBI" id="CHEBI:456216"/>
        <dbReference type="EC" id="2.7.4.7"/>
    </reaction>
</comment>
<comment type="catalytic activity">
    <reaction evidence="1">
        <text>4-amino-5-hydroxymethyl-2-methylpyrimidine + ATP = 4-amino-2-methyl-5-(phosphooxymethyl)pyrimidine + ADP + H(+)</text>
        <dbReference type="Rhea" id="RHEA:23096"/>
        <dbReference type="ChEBI" id="CHEBI:15378"/>
        <dbReference type="ChEBI" id="CHEBI:16892"/>
        <dbReference type="ChEBI" id="CHEBI:30616"/>
        <dbReference type="ChEBI" id="CHEBI:58354"/>
        <dbReference type="ChEBI" id="CHEBI:456216"/>
        <dbReference type="EC" id="2.7.1.49"/>
    </reaction>
</comment>
<dbReference type="EMBL" id="CP060634">
    <property type="protein sequence ID" value="QNM05233.1"/>
    <property type="molecule type" value="Genomic_DNA"/>
</dbReference>
<evidence type="ECO:0000256" key="12">
    <source>
        <dbReference type="ARBA" id="ARBA00022977"/>
    </source>
</evidence>
<protein>
    <recommendedName>
        <fullName evidence="7">Hydroxymethylpyrimidine/phosphomethylpyrimidine kinase</fullName>
        <ecNumber evidence="5">2.7.1.49</ecNumber>
        <ecNumber evidence="6">2.7.4.7</ecNumber>
    </recommendedName>
    <alternativeName>
        <fullName evidence="14">Hydroxymethylpyrimidine kinase</fullName>
    </alternativeName>
    <alternativeName>
        <fullName evidence="15">Hydroxymethylpyrimidine phosphate kinase</fullName>
    </alternativeName>
</protein>
<evidence type="ECO:0000256" key="5">
    <source>
        <dbReference type="ARBA" id="ARBA00012135"/>
    </source>
</evidence>
<dbReference type="GO" id="GO:0008972">
    <property type="term" value="F:phosphomethylpyrimidine kinase activity"/>
    <property type="evidence" value="ECO:0007669"/>
    <property type="project" value="UniProtKB-EC"/>
</dbReference>
<keyword evidence="12" id="KW-0784">Thiamine biosynthesis</keyword>
<evidence type="ECO:0000256" key="14">
    <source>
        <dbReference type="ARBA" id="ARBA00042102"/>
    </source>
</evidence>
<dbReference type="GO" id="GO:0005829">
    <property type="term" value="C:cytosol"/>
    <property type="evidence" value="ECO:0007669"/>
    <property type="project" value="TreeGrafter"/>
</dbReference>
<dbReference type="FunFam" id="3.40.1190.20:FF:000003">
    <property type="entry name" value="Phosphomethylpyrimidine kinase ThiD"/>
    <property type="match status" value="1"/>
</dbReference>
<dbReference type="GO" id="GO:0005524">
    <property type="term" value="F:ATP binding"/>
    <property type="evidence" value="ECO:0007669"/>
    <property type="project" value="UniProtKB-KW"/>
</dbReference>
<dbReference type="EC" id="2.7.1.49" evidence="5"/>
<evidence type="ECO:0000256" key="1">
    <source>
        <dbReference type="ARBA" id="ARBA00000151"/>
    </source>
</evidence>
<evidence type="ECO:0000256" key="15">
    <source>
        <dbReference type="ARBA" id="ARBA00043176"/>
    </source>
</evidence>
<evidence type="ECO:0000256" key="7">
    <source>
        <dbReference type="ARBA" id="ARBA00019161"/>
    </source>
</evidence>
<proteinExistence type="inferred from homology"/>
<evidence type="ECO:0000259" key="16">
    <source>
        <dbReference type="Pfam" id="PF08543"/>
    </source>
</evidence>
<evidence type="ECO:0000256" key="10">
    <source>
        <dbReference type="ARBA" id="ARBA00022777"/>
    </source>
</evidence>
<sequence length="270" mass="28513">MKRSTVLTIAGSDPSGGAGIQADLKTMTAFGCYGMSAITAITVQNTTGVTRVETLDPGLVSAQLDAVFTDIRPDAVKIGMVSCKETIRVIAEKLTEYHAQNIVMDPVMVSTSGHRLMEPDAMDTLIRVLLPLADLSTPNLPEGEALSGLTIASGTDMPCAARKIYDATGHPVLLKGGHLDGCADDLLWNGREEIWLRGRQIKTKNSHGTGCTLSSAIASGLALGLSLESAVREAKTYLSGALAAGLELGNGRGPVDHCFRIEWGPRHDTE</sequence>
<accession>A0A7G9G351</accession>
<feature type="domain" description="Pyridoxamine kinase/Phosphomethylpyrimidine kinase" evidence="16">
    <location>
        <begin position="13"/>
        <end position="256"/>
    </location>
</feature>
<dbReference type="InterPro" id="IPR029056">
    <property type="entry name" value="Ribokinase-like"/>
</dbReference>
<evidence type="ECO:0000256" key="6">
    <source>
        <dbReference type="ARBA" id="ARBA00012963"/>
    </source>
</evidence>
<dbReference type="AlphaFoldDB" id="A0A7G9G351"/>
<dbReference type="PANTHER" id="PTHR20858:SF17">
    <property type="entry name" value="HYDROXYMETHYLPYRIMIDINE_PHOSPHOMETHYLPYRIMIDINE KINASE THI20-RELATED"/>
    <property type="match status" value="1"/>
</dbReference>
<dbReference type="EC" id="2.7.4.7" evidence="6"/>
<dbReference type="InterPro" id="IPR004399">
    <property type="entry name" value="HMP/HMP-P_kinase_dom"/>
</dbReference>
<comment type="similarity">
    <text evidence="4">Belongs to the ThiD family.</text>
</comment>
<dbReference type="KEGG" id="qdo:H9Q78_12420"/>
<dbReference type="InterPro" id="IPR013749">
    <property type="entry name" value="PM/HMP-P_kinase-1"/>
</dbReference>
<keyword evidence="10 17" id="KW-0418">Kinase</keyword>
<gene>
    <name evidence="17" type="primary">thiD</name>
    <name evidence="17" type="ORF">H9Q78_12420</name>
</gene>
<name>A0A7G9G351_9FIRM</name>
<dbReference type="GO" id="GO:0008902">
    <property type="term" value="F:hydroxymethylpyrimidine kinase activity"/>
    <property type="evidence" value="ECO:0007669"/>
    <property type="project" value="UniProtKB-EC"/>
</dbReference>
<keyword evidence="9" id="KW-0547">Nucleotide-binding</keyword>
<dbReference type="Pfam" id="PF08543">
    <property type="entry name" value="Phos_pyr_kin"/>
    <property type="match status" value="1"/>
</dbReference>
<dbReference type="NCBIfam" id="TIGR00097">
    <property type="entry name" value="HMP-P_kinase"/>
    <property type="match status" value="1"/>
</dbReference>
<keyword evidence="11" id="KW-0067">ATP-binding</keyword>
<evidence type="ECO:0000313" key="18">
    <source>
        <dbReference type="Proteomes" id="UP000515823"/>
    </source>
</evidence>
<comment type="pathway">
    <text evidence="13">Cofactor biosynthesis; thiamine diphosphate biosynthesis; 4-amino-2-methyl-5-diphosphomethylpyrimidine from 5-amino-1-(5-phospho-D-ribosyl)imidazole: step 2/3.</text>
</comment>
<dbReference type="SUPFAM" id="SSF53613">
    <property type="entry name" value="Ribokinase-like"/>
    <property type="match status" value="1"/>
</dbReference>
<keyword evidence="8 17" id="KW-0808">Transferase</keyword>